<name>A0A1X2HC70_SYNRA</name>
<evidence type="ECO:0000256" key="4">
    <source>
        <dbReference type="ARBA" id="ARBA00023128"/>
    </source>
</evidence>
<dbReference type="Gene3D" id="1.10.1520.10">
    <property type="entry name" value="Ribonuclease III domain"/>
    <property type="match status" value="1"/>
</dbReference>
<dbReference type="EMBL" id="MCGN01000005">
    <property type="protein sequence ID" value="ORY96377.1"/>
    <property type="molecule type" value="Genomic_DNA"/>
</dbReference>
<evidence type="ECO:0000256" key="6">
    <source>
        <dbReference type="ARBA" id="ARBA00024034"/>
    </source>
</evidence>
<dbReference type="PANTHER" id="PTHR11207">
    <property type="entry name" value="RIBONUCLEASE III"/>
    <property type="match status" value="1"/>
</dbReference>
<dbReference type="PROSITE" id="PS50142">
    <property type="entry name" value="RNASE_3_2"/>
    <property type="match status" value="1"/>
</dbReference>
<comment type="subcellular location">
    <subcellularLocation>
        <location evidence="1">Mitochondrion</location>
    </subcellularLocation>
</comment>
<accession>A0A1X2HC70</accession>
<evidence type="ECO:0000313" key="12">
    <source>
        <dbReference type="Proteomes" id="UP000242180"/>
    </source>
</evidence>
<keyword evidence="4" id="KW-0496">Mitochondrion</keyword>
<dbReference type="PANTHER" id="PTHR11207:SF32">
    <property type="entry name" value="LARGE RIBOSOMAL SUBUNIT PROTEIN ML44"/>
    <property type="match status" value="1"/>
</dbReference>
<evidence type="ECO:0000259" key="10">
    <source>
        <dbReference type="PROSITE" id="PS50142"/>
    </source>
</evidence>
<organism evidence="11 12">
    <name type="scientific">Syncephalastrum racemosum</name>
    <name type="common">Filamentous fungus</name>
    <dbReference type="NCBI Taxonomy" id="13706"/>
    <lineage>
        <taxon>Eukaryota</taxon>
        <taxon>Fungi</taxon>
        <taxon>Fungi incertae sedis</taxon>
        <taxon>Mucoromycota</taxon>
        <taxon>Mucoromycotina</taxon>
        <taxon>Mucoromycetes</taxon>
        <taxon>Mucorales</taxon>
        <taxon>Syncephalastraceae</taxon>
        <taxon>Syncephalastrum</taxon>
    </lineage>
</organism>
<dbReference type="FunCoup" id="A0A1X2HC70">
    <property type="interactions" value="245"/>
</dbReference>
<dbReference type="InterPro" id="IPR036389">
    <property type="entry name" value="RNase_III_sf"/>
</dbReference>
<keyword evidence="2 8" id="KW-0694">RNA-binding</keyword>
<comment type="caution">
    <text evidence="11">The sequence shown here is derived from an EMBL/GenBank/DDBJ whole genome shotgun (WGS) entry which is preliminary data.</text>
</comment>
<dbReference type="InParanoid" id="A0A1X2HC70"/>
<dbReference type="InterPro" id="IPR044443">
    <property type="entry name" value="Ribosomal_mL44_DSRM_fung"/>
</dbReference>
<dbReference type="Pfam" id="PF14622">
    <property type="entry name" value="Ribonucleas_3_3"/>
    <property type="match status" value="1"/>
</dbReference>
<reference evidence="11 12" key="1">
    <citation type="submission" date="2016-07" db="EMBL/GenBank/DDBJ databases">
        <title>Pervasive Adenine N6-methylation of Active Genes in Fungi.</title>
        <authorList>
            <consortium name="DOE Joint Genome Institute"/>
            <person name="Mondo S.J."/>
            <person name="Dannebaum R.O."/>
            <person name="Kuo R.C."/>
            <person name="Labutti K."/>
            <person name="Haridas S."/>
            <person name="Kuo A."/>
            <person name="Salamov A."/>
            <person name="Ahrendt S.R."/>
            <person name="Lipzen A."/>
            <person name="Sullivan W."/>
            <person name="Andreopoulos W.B."/>
            <person name="Clum A."/>
            <person name="Lindquist E."/>
            <person name="Daum C."/>
            <person name="Ramamoorthy G.K."/>
            <person name="Gryganskyi A."/>
            <person name="Culley D."/>
            <person name="Magnuson J.K."/>
            <person name="James T.Y."/>
            <person name="O'Malley M.A."/>
            <person name="Stajich J.E."/>
            <person name="Spatafora J.W."/>
            <person name="Visel A."/>
            <person name="Grigoriev I.V."/>
        </authorList>
    </citation>
    <scope>NUCLEOTIDE SEQUENCE [LARGE SCALE GENOMIC DNA]</scope>
    <source>
        <strain evidence="11 12">NRRL 2496</strain>
    </source>
</reference>
<dbReference type="CDD" id="cd00593">
    <property type="entry name" value="RIBOc"/>
    <property type="match status" value="1"/>
</dbReference>
<dbReference type="Pfam" id="PF22892">
    <property type="entry name" value="DSRM_MRPL44"/>
    <property type="match status" value="1"/>
</dbReference>
<dbReference type="GO" id="GO:0003735">
    <property type="term" value="F:structural constituent of ribosome"/>
    <property type="evidence" value="ECO:0007669"/>
    <property type="project" value="TreeGrafter"/>
</dbReference>
<feature type="domain" description="RNase III" evidence="10">
    <location>
        <begin position="50"/>
        <end position="171"/>
    </location>
</feature>
<feature type="domain" description="DRBM" evidence="9">
    <location>
        <begin position="198"/>
        <end position="268"/>
    </location>
</feature>
<evidence type="ECO:0000256" key="2">
    <source>
        <dbReference type="ARBA" id="ARBA00022884"/>
    </source>
</evidence>
<dbReference type="STRING" id="13706.A0A1X2HC70"/>
<keyword evidence="12" id="KW-1185">Reference proteome</keyword>
<dbReference type="PROSITE" id="PS50137">
    <property type="entry name" value="DS_RBD"/>
    <property type="match status" value="1"/>
</dbReference>
<dbReference type="AlphaFoldDB" id="A0A1X2HC70"/>
<dbReference type="InterPro" id="IPR000999">
    <property type="entry name" value="RNase_III_dom"/>
</dbReference>
<dbReference type="GO" id="GO:0006396">
    <property type="term" value="P:RNA processing"/>
    <property type="evidence" value="ECO:0007669"/>
    <property type="project" value="InterPro"/>
</dbReference>
<evidence type="ECO:0000256" key="7">
    <source>
        <dbReference type="ARBA" id="ARBA00035187"/>
    </source>
</evidence>
<dbReference type="OMA" id="RHIKRWV"/>
<dbReference type="Gene3D" id="3.30.160.20">
    <property type="match status" value="1"/>
</dbReference>
<comment type="similarity">
    <text evidence="6">Belongs to the ribonuclease III family. Mitochondrion-specific ribosomal protein mL44 subfamily.</text>
</comment>
<dbReference type="SMART" id="SM00535">
    <property type="entry name" value="RIBOc"/>
    <property type="match status" value="1"/>
</dbReference>
<dbReference type="InterPro" id="IPR044444">
    <property type="entry name" value="Ribosomal_mL44_DSRM_metazoa"/>
</dbReference>
<dbReference type="CDD" id="cd19873">
    <property type="entry name" value="DSRM_MRPL3_like"/>
    <property type="match status" value="1"/>
</dbReference>
<evidence type="ECO:0000259" key="9">
    <source>
        <dbReference type="PROSITE" id="PS50137"/>
    </source>
</evidence>
<dbReference type="SUPFAM" id="SSF54768">
    <property type="entry name" value="dsRNA-binding domain-like"/>
    <property type="match status" value="1"/>
</dbReference>
<keyword evidence="5" id="KW-0687">Ribonucleoprotein</keyword>
<dbReference type="SMART" id="SM00358">
    <property type="entry name" value="DSRM"/>
    <property type="match status" value="1"/>
</dbReference>
<protein>
    <recommendedName>
        <fullName evidence="7">Large ribosomal subunit protein mL44</fullName>
    </recommendedName>
</protein>
<dbReference type="SUPFAM" id="SSF69065">
    <property type="entry name" value="RNase III domain-like"/>
    <property type="match status" value="1"/>
</dbReference>
<dbReference type="OrthoDB" id="67027at2759"/>
<evidence type="ECO:0000313" key="11">
    <source>
        <dbReference type="EMBL" id="ORY96377.1"/>
    </source>
</evidence>
<keyword evidence="3" id="KW-0689">Ribosomal protein</keyword>
<sequence>MLPVLRNSTGLLARASRPTTVAVCQARFNSVQASKVDDSSSSNTSLDSTLYALGARLGLQSLSPSLLEQAVTDRSINESVNNVALTALGKRVVGLLATEYLYTKYPLLPSRVLSESVGAFVDHRSLKAVGRQVGLQHAVRYQPSPVDDEATRNVVAESMNAIIGAVYKEQGLDAAKKFVHGHILARDFNLRPHLAFKQPKSHLSKLMNKQGKPSPVSRLVSETGRHSRSPVFVVAVFSGEEKLGEGFGYSLKMAEHRACQDALYTHYSFEQKDFTLPSDAHKVEQYRPPLLGDTELAL</sequence>
<evidence type="ECO:0000256" key="3">
    <source>
        <dbReference type="ARBA" id="ARBA00022980"/>
    </source>
</evidence>
<gene>
    <name evidence="11" type="ORF">BCR43DRAFT_524482</name>
</gene>
<dbReference type="GO" id="GO:0005739">
    <property type="term" value="C:mitochondrion"/>
    <property type="evidence" value="ECO:0007669"/>
    <property type="project" value="TreeGrafter"/>
</dbReference>
<evidence type="ECO:0000256" key="5">
    <source>
        <dbReference type="ARBA" id="ARBA00023274"/>
    </source>
</evidence>
<evidence type="ECO:0000256" key="8">
    <source>
        <dbReference type="PROSITE-ProRule" id="PRU00266"/>
    </source>
</evidence>
<proteinExistence type="inferred from homology"/>
<dbReference type="GO" id="GO:0004525">
    <property type="term" value="F:ribonuclease III activity"/>
    <property type="evidence" value="ECO:0007669"/>
    <property type="project" value="InterPro"/>
</dbReference>
<dbReference type="Proteomes" id="UP000242180">
    <property type="component" value="Unassembled WGS sequence"/>
</dbReference>
<evidence type="ECO:0000256" key="1">
    <source>
        <dbReference type="ARBA" id="ARBA00004173"/>
    </source>
</evidence>
<dbReference type="GO" id="GO:0003725">
    <property type="term" value="F:double-stranded RNA binding"/>
    <property type="evidence" value="ECO:0007669"/>
    <property type="project" value="InterPro"/>
</dbReference>
<dbReference type="InterPro" id="IPR014720">
    <property type="entry name" value="dsRBD_dom"/>
</dbReference>